<dbReference type="GO" id="GO:0006313">
    <property type="term" value="P:DNA transposition"/>
    <property type="evidence" value="ECO:0007669"/>
    <property type="project" value="UniProtKB-UniRule"/>
</dbReference>
<dbReference type="PROSITE" id="PS51900">
    <property type="entry name" value="CB"/>
    <property type="match status" value="1"/>
</dbReference>
<dbReference type="InterPro" id="IPR010998">
    <property type="entry name" value="Integrase_recombinase_N"/>
</dbReference>
<dbReference type="AlphaFoldDB" id="A0A532V2T1"/>
<evidence type="ECO:0000256" key="4">
    <source>
        <dbReference type="ARBA" id="ARBA00022829"/>
    </source>
</evidence>
<evidence type="ECO:0000256" key="5">
    <source>
        <dbReference type="ARBA" id="ARBA00022908"/>
    </source>
</evidence>
<dbReference type="Pfam" id="PF00589">
    <property type="entry name" value="Phage_integrase"/>
    <property type="match status" value="1"/>
</dbReference>
<feature type="active site" description="O-(3'-phospho-DNA)-tyrosine intermediate" evidence="9">
    <location>
        <position position="280"/>
    </location>
</feature>
<dbReference type="Gene3D" id="1.10.150.130">
    <property type="match status" value="1"/>
</dbReference>
<keyword evidence="3 9" id="KW-0132">Cell division</keyword>
<reference evidence="12 13" key="1">
    <citation type="submission" date="2017-06" db="EMBL/GenBank/DDBJ databases">
        <title>Novel microbial phyla capable of carbon fixation and sulfur reduction in deep-sea sediments.</title>
        <authorList>
            <person name="Huang J."/>
            <person name="Baker B."/>
            <person name="Wang Y."/>
        </authorList>
    </citation>
    <scope>NUCLEOTIDE SEQUENCE [LARGE SCALE GENOMIC DNA]</scope>
    <source>
        <strain evidence="12">B3_LCP</strain>
    </source>
</reference>
<dbReference type="GO" id="GO:0009037">
    <property type="term" value="F:tyrosine-based site-specific recombinase activity"/>
    <property type="evidence" value="ECO:0007669"/>
    <property type="project" value="UniProtKB-UniRule"/>
</dbReference>
<feature type="active site" evidence="9">
    <location>
        <position position="171"/>
    </location>
</feature>
<evidence type="ECO:0000256" key="2">
    <source>
        <dbReference type="ARBA" id="ARBA00022490"/>
    </source>
</evidence>
<comment type="subcellular location">
    <subcellularLocation>
        <location evidence="1 9">Cytoplasm</location>
    </subcellularLocation>
</comment>
<dbReference type="Pfam" id="PF02899">
    <property type="entry name" value="Phage_int_SAM_1"/>
    <property type="match status" value="1"/>
</dbReference>
<comment type="subunit">
    <text evidence="9">Forms a cyclic heterotetrameric complex composed of two molecules of XerC and two molecules of XerD.</text>
</comment>
<comment type="function">
    <text evidence="9">Site-specific tyrosine recombinase, which acts by catalyzing the cutting and rejoining of the recombining DNA molecules. The XerC-XerD complex is essential to convert dimers of the bacterial chromosome into monomers to permit their segregation at cell division. It also contributes to the segregational stability of plasmids.</text>
</comment>
<organism evidence="12 13">
    <name type="scientific">candidate division LCP-89 bacterium B3_LCP</name>
    <dbReference type="NCBI Taxonomy" id="2012998"/>
    <lineage>
        <taxon>Bacteria</taxon>
        <taxon>Pseudomonadati</taxon>
        <taxon>Bacteria division LCP-89</taxon>
    </lineage>
</organism>
<name>A0A532V2T1_UNCL8</name>
<protein>
    <recommendedName>
        <fullName evidence="9">Tyrosine recombinase XerC</fullName>
    </recommendedName>
</protein>
<feature type="active site" evidence="9">
    <location>
        <position position="147"/>
    </location>
</feature>
<feature type="domain" description="Tyr recombinase" evidence="10">
    <location>
        <begin position="107"/>
        <end position="293"/>
    </location>
</feature>
<dbReference type="InterPro" id="IPR013762">
    <property type="entry name" value="Integrase-like_cat_sf"/>
</dbReference>
<evidence type="ECO:0000256" key="8">
    <source>
        <dbReference type="ARBA" id="ARBA00023306"/>
    </source>
</evidence>
<dbReference type="PANTHER" id="PTHR30349">
    <property type="entry name" value="PHAGE INTEGRASE-RELATED"/>
    <property type="match status" value="1"/>
</dbReference>
<evidence type="ECO:0000313" key="13">
    <source>
        <dbReference type="Proteomes" id="UP000319619"/>
    </source>
</evidence>
<evidence type="ECO:0000256" key="3">
    <source>
        <dbReference type="ARBA" id="ARBA00022618"/>
    </source>
</evidence>
<dbReference type="PROSITE" id="PS51898">
    <property type="entry name" value="TYR_RECOMBINASE"/>
    <property type="match status" value="1"/>
</dbReference>
<evidence type="ECO:0000256" key="1">
    <source>
        <dbReference type="ARBA" id="ARBA00004496"/>
    </source>
</evidence>
<evidence type="ECO:0000259" key="10">
    <source>
        <dbReference type="PROSITE" id="PS51898"/>
    </source>
</evidence>
<proteinExistence type="inferred from homology"/>
<keyword evidence="4 9" id="KW-0159">Chromosome partition</keyword>
<dbReference type="HAMAP" id="MF_01808">
    <property type="entry name" value="Recomb_XerC_XerD"/>
    <property type="match status" value="1"/>
</dbReference>
<gene>
    <name evidence="9" type="primary">xerC</name>
    <name evidence="12" type="ORF">CEE37_02915</name>
</gene>
<dbReference type="SUPFAM" id="SSF56349">
    <property type="entry name" value="DNA breaking-rejoining enzymes"/>
    <property type="match status" value="1"/>
</dbReference>
<keyword evidence="5 9" id="KW-0229">DNA integration</keyword>
<dbReference type="GO" id="GO:0007059">
    <property type="term" value="P:chromosome segregation"/>
    <property type="evidence" value="ECO:0007669"/>
    <property type="project" value="UniProtKB-UniRule"/>
</dbReference>
<sequence length="299" mass="33740">MDSMRQRIDSFSDYLINELSLSVNTIQAYQRDLLQYSDFLDTTERTGIISPQSIKDFGAYLLKKGLVRSSVARKLSALRSFCKFLSESGDLNIEIPSRILLPKRGKQLPRFIDQKSINQIIDSLPTDGELAVRSKLIVELLYGCGLRVAELAILQLEDFDRERRVVHVLGKGGKERFLPVGDAALHCLAEYLKVRGQTASERKSEVTTSRLLISVNGKPLNVRDLQRSVASILKKLPDTPGHNPHLLRHSFATHLLENGADLRAIQELLGHSSVTITQKYTHVCRTKLKEVFERTHPRS</sequence>
<keyword evidence="8 9" id="KW-0131">Cell cycle</keyword>
<dbReference type="InterPro" id="IPR044068">
    <property type="entry name" value="CB"/>
</dbReference>
<keyword evidence="2 9" id="KW-0963">Cytoplasm</keyword>
<dbReference type="EMBL" id="NJBN01000002">
    <property type="protein sequence ID" value="TKJ41530.1"/>
    <property type="molecule type" value="Genomic_DNA"/>
</dbReference>
<feature type="active site" evidence="9">
    <location>
        <position position="245"/>
    </location>
</feature>
<evidence type="ECO:0000313" key="12">
    <source>
        <dbReference type="EMBL" id="TKJ41530.1"/>
    </source>
</evidence>
<dbReference type="InterPro" id="IPR011010">
    <property type="entry name" value="DNA_brk_join_enz"/>
</dbReference>
<dbReference type="InterPro" id="IPR050090">
    <property type="entry name" value="Tyrosine_recombinase_XerCD"/>
</dbReference>
<evidence type="ECO:0000256" key="6">
    <source>
        <dbReference type="ARBA" id="ARBA00023125"/>
    </source>
</evidence>
<dbReference type="InterPro" id="IPR002104">
    <property type="entry name" value="Integrase_catalytic"/>
</dbReference>
<dbReference type="Proteomes" id="UP000319619">
    <property type="component" value="Unassembled WGS sequence"/>
</dbReference>
<comment type="caution">
    <text evidence="12">The sequence shown here is derived from an EMBL/GenBank/DDBJ whole genome shotgun (WGS) entry which is preliminary data.</text>
</comment>
<dbReference type="GO" id="GO:0003677">
    <property type="term" value="F:DNA binding"/>
    <property type="evidence" value="ECO:0007669"/>
    <property type="project" value="UniProtKB-UniRule"/>
</dbReference>
<keyword evidence="7 9" id="KW-0233">DNA recombination</keyword>
<evidence type="ECO:0000256" key="7">
    <source>
        <dbReference type="ARBA" id="ARBA00023172"/>
    </source>
</evidence>
<dbReference type="InterPro" id="IPR004107">
    <property type="entry name" value="Integrase_SAM-like_N"/>
</dbReference>
<feature type="active site" evidence="9">
    <location>
        <position position="271"/>
    </location>
</feature>
<evidence type="ECO:0000256" key="9">
    <source>
        <dbReference type="HAMAP-Rule" id="MF_01808"/>
    </source>
</evidence>
<feature type="active site" evidence="9">
    <location>
        <position position="248"/>
    </location>
</feature>
<accession>A0A532V2T1</accession>
<dbReference type="SUPFAM" id="SSF47823">
    <property type="entry name" value="lambda integrase-like, N-terminal domain"/>
    <property type="match status" value="1"/>
</dbReference>
<comment type="similarity">
    <text evidence="9">Belongs to the 'phage' integrase family. XerC subfamily.</text>
</comment>
<feature type="domain" description="Core-binding (CB)" evidence="11">
    <location>
        <begin position="2"/>
        <end position="86"/>
    </location>
</feature>
<dbReference type="GO" id="GO:0005737">
    <property type="term" value="C:cytoplasm"/>
    <property type="evidence" value="ECO:0007669"/>
    <property type="project" value="UniProtKB-SubCell"/>
</dbReference>
<dbReference type="InterPro" id="IPR023009">
    <property type="entry name" value="Tyrosine_recombinase_XerC/XerD"/>
</dbReference>
<dbReference type="GO" id="GO:0051301">
    <property type="term" value="P:cell division"/>
    <property type="evidence" value="ECO:0007669"/>
    <property type="project" value="UniProtKB-KW"/>
</dbReference>
<dbReference type="Gene3D" id="1.10.443.10">
    <property type="entry name" value="Intergrase catalytic core"/>
    <property type="match status" value="1"/>
</dbReference>
<keyword evidence="6 9" id="KW-0238">DNA-binding</keyword>
<evidence type="ECO:0000259" key="11">
    <source>
        <dbReference type="PROSITE" id="PS51900"/>
    </source>
</evidence>
<dbReference type="PANTHER" id="PTHR30349:SF77">
    <property type="entry name" value="TYROSINE RECOMBINASE XERC"/>
    <property type="match status" value="1"/>
</dbReference>